<dbReference type="Pfam" id="PF04542">
    <property type="entry name" value="Sigma70_r2"/>
    <property type="match status" value="1"/>
</dbReference>
<keyword evidence="4 6" id="KW-0238">DNA-binding</keyword>
<evidence type="ECO:0000256" key="1">
    <source>
        <dbReference type="ARBA" id="ARBA00010641"/>
    </source>
</evidence>
<keyword evidence="10" id="KW-1185">Reference proteome</keyword>
<keyword evidence="2 6" id="KW-0805">Transcription regulation</keyword>
<dbReference type="Gene3D" id="1.10.1740.10">
    <property type="match status" value="1"/>
</dbReference>
<keyword evidence="3 6" id="KW-0731">Sigma factor</keyword>
<protein>
    <recommendedName>
        <fullName evidence="6">RNA polymerase sigma factor</fullName>
    </recommendedName>
</protein>
<keyword evidence="5 6" id="KW-0804">Transcription</keyword>
<evidence type="ECO:0000256" key="5">
    <source>
        <dbReference type="ARBA" id="ARBA00023163"/>
    </source>
</evidence>
<evidence type="ECO:0000256" key="6">
    <source>
        <dbReference type="RuleBase" id="RU000716"/>
    </source>
</evidence>
<evidence type="ECO:0000259" key="8">
    <source>
        <dbReference type="Pfam" id="PF08281"/>
    </source>
</evidence>
<dbReference type="EMBL" id="QAYG01000014">
    <property type="protein sequence ID" value="PTW54334.1"/>
    <property type="molecule type" value="Genomic_DNA"/>
</dbReference>
<evidence type="ECO:0000313" key="9">
    <source>
        <dbReference type="EMBL" id="PTW54334.1"/>
    </source>
</evidence>
<dbReference type="Proteomes" id="UP000244081">
    <property type="component" value="Unassembled WGS sequence"/>
</dbReference>
<dbReference type="Gene3D" id="1.10.10.10">
    <property type="entry name" value="Winged helix-like DNA-binding domain superfamily/Winged helix DNA-binding domain"/>
    <property type="match status" value="1"/>
</dbReference>
<dbReference type="PANTHER" id="PTHR43133">
    <property type="entry name" value="RNA POLYMERASE ECF-TYPE SIGMA FACTO"/>
    <property type="match status" value="1"/>
</dbReference>
<name>A0A2T5US36_9HYPH</name>
<evidence type="ECO:0000313" key="10">
    <source>
        <dbReference type="Proteomes" id="UP000244081"/>
    </source>
</evidence>
<dbReference type="PROSITE" id="PS01063">
    <property type="entry name" value="SIGMA70_ECF"/>
    <property type="match status" value="1"/>
</dbReference>
<dbReference type="GO" id="GO:0003677">
    <property type="term" value="F:DNA binding"/>
    <property type="evidence" value="ECO:0007669"/>
    <property type="project" value="UniProtKB-KW"/>
</dbReference>
<organism evidence="9 10">
    <name type="scientific">Breoghania corrubedonensis</name>
    <dbReference type="NCBI Taxonomy" id="665038"/>
    <lineage>
        <taxon>Bacteria</taxon>
        <taxon>Pseudomonadati</taxon>
        <taxon>Pseudomonadota</taxon>
        <taxon>Alphaproteobacteria</taxon>
        <taxon>Hyphomicrobiales</taxon>
        <taxon>Stappiaceae</taxon>
        <taxon>Breoghania</taxon>
    </lineage>
</organism>
<proteinExistence type="inferred from homology"/>
<evidence type="ECO:0000256" key="2">
    <source>
        <dbReference type="ARBA" id="ARBA00023015"/>
    </source>
</evidence>
<dbReference type="InterPro" id="IPR000838">
    <property type="entry name" value="RNA_pol_sigma70_ECF_CS"/>
</dbReference>
<dbReference type="GO" id="GO:0016987">
    <property type="term" value="F:sigma factor activity"/>
    <property type="evidence" value="ECO:0007669"/>
    <property type="project" value="UniProtKB-KW"/>
</dbReference>
<dbReference type="OrthoDB" id="9784272at2"/>
<dbReference type="InterPro" id="IPR039425">
    <property type="entry name" value="RNA_pol_sigma-70-like"/>
</dbReference>
<dbReference type="InterPro" id="IPR036388">
    <property type="entry name" value="WH-like_DNA-bd_sf"/>
</dbReference>
<dbReference type="InterPro" id="IPR013324">
    <property type="entry name" value="RNA_pol_sigma_r3/r4-like"/>
</dbReference>
<evidence type="ECO:0000256" key="4">
    <source>
        <dbReference type="ARBA" id="ARBA00023125"/>
    </source>
</evidence>
<sequence>MLIAQVALRQDRDAFKSLFQYFGPRVKSVMLRAGADHEFAEDLVQEVMMTVWRKARLYAPERGPVSTWIYTIARNARIDRLRRASSQPYLDLDEIELASGMADGEDRAFASQRAEHVARALDELPDEQRRIIEYAYVHDMAQSEIAAKLELPLGTVKSRMRLAYTKLKGKLEVLK</sequence>
<comment type="similarity">
    <text evidence="1 6">Belongs to the sigma-70 factor family. ECF subfamily.</text>
</comment>
<evidence type="ECO:0000256" key="3">
    <source>
        <dbReference type="ARBA" id="ARBA00023082"/>
    </source>
</evidence>
<dbReference type="PANTHER" id="PTHR43133:SF62">
    <property type="entry name" value="RNA POLYMERASE SIGMA FACTOR SIGZ"/>
    <property type="match status" value="1"/>
</dbReference>
<dbReference type="Pfam" id="PF08281">
    <property type="entry name" value="Sigma70_r4_2"/>
    <property type="match status" value="1"/>
</dbReference>
<dbReference type="InterPro" id="IPR014284">
    <property type="entry name" value="RNA_pol_sigma-70_dom"/>
</dbReference>
<dbReference type="GO" id="GO:0006352">
    <property type="term" value="P:DNA-templated transcription initiation"/>
    <property type="evidence" value="ECO:0007669"/>
    <property type="project" value="InterPro"/>
</dbReference>
<feature type="domain" description="RNA polymerase sigma-70 region 2" evidence="7">
    <location>
        <begin position="18"/>
        <end position="85"/>
    </location>
</feature>
<accession>A0A2T5US36</accession>
<feature type="domain" description="RNA polymerase sigma factor 70 region 4 type 2" evidence="8">
    <location>
        <begin position="117"/>
        <end position="167"/>
    </location>
</feature>
<dbReference type="NCBIfam" id="TIGR02937">
    <property type="entry name" value="sigma70-ECF"/>
    <property type="match status" value="1"/>
</dbReference>
<dbReference type="AlphaFoldDB" id="A0A2T5US36"/>
<reference evidence="9 10" key="1">
    <citation type="submission" date="2018-04" db="EMBL/GenBank/DDBJ databases">
        <title>Genomic Encyclopedia of Archaeal and Bacterial Type Strains, Phase II (KMG-II): from individual species to whole genera.</title>
        <authorList>
            <person name="Goeker M."/>
        </authorList>
    </citation>
    <scope>NUCLEOTIDE SEQUENCE [LARGE SCALE GENOMIC DNA]</scope>
    <source>
        <strain evidence="9 10">DSM 23382</strain>
    </source>
</reference>
<dbReference type="SUPFAM" id="SSF88946">
    <property type="entry name" value="Sigma2 domain of RNA polymerase sigma factors"/>
    <property type="match status" value="1"/>
</dbReference>
<comment type="caution">
    <text evidence="9">The sequence shown here is derived from an EMBL/GenBank/DDBJ whole genome shotgun (WGS) entry which is preliminary data.</text>
</comment>
<dbReference type="InterPro" id="IPR007627">
    <property type="entry name" value="RNA_pol_sigma70_r2"/>
</dbReference>
<dbReference type="InterPro" id="IPR013249">
    <property type="entry name" value="RNA_pol_sigma70_r4_t2"/>
</dbReference>
<dbReference type="InterPro" id="IPR013325">
    <property type="entry name" value="RNA_pol_sigma_r2"/>
</dbReference>
<gene>
    <name evidence="9" type="ORF">C8N35_11415</name>
</gene>
<dbReference type="CDD" id="cd06171">
    <property type="entry name" value="Sigma70_r4"/>
    <property type="match status" value="1"/>
</dbReference>
<dbReference type="SUPFAM" id="SSF88659">
    <property type="entry name" value="Sigma3 and sigma4 domains of RNA polymerase sigma factors"/>
    <property type="match status" value="1"/>
</dbReference>
<evidence type="ECO:0000259" key="7">
    <source>
        <dbReference type="Pfam" id="PF04542"/>
    </source>
</evidence>